<dbReference type="SUPFAM" id="SSF51182">
    <property type="entry name" value="RmlC-like cupins"/>
    <property type="match status" value="1"/>
</dbReference>
<keyword evidence="1" id="KW-0732">Signal</keyword>
<accession>A0A7T4GHC3</accession>
<evidence type="ECO:0000313" key="3">
    <source>
        <dbReference type="Proteomes" id="UP000596117"/>
    </source>
</evidence>
<keyword evidence="3" id="KW-1185">Reference proteome</keyword>
<feature type="signal peptide" evidence="1">
    <location>
        <begin position="1"/>
        <end position="19"/>
    </location>
</feature>
<name>A0A7T4GHC3_BREDI</name>
<dbReference type="InterPro" id="IPR011051">
    <property type="entry name" value="RmlC_Cupin_sf"/>
</dbReference>
<protein>
    <recommendedName>
        <fullName evidence="4">Cupin</fullName>
    </recommendedName>
</protein>
<dbReference type="EMBL" id="CP066026">
    <property type="protein sequence ID" value="QQB88866.1"/>
    <property type="molecule type" value="Genomic_DNA"/>
</dbReference>
<dbReference type="Gene3D" id="2.60.120.10">
    <property type="entry name" value="Jelly Rolls"/>
    <property type="match status" value="1"/>
</dbReference>
<feature type="chain" id="PRO_5047514602" description="Cupin" evidence="1">
    <location>
        <begin position="20"/>
        <end position="129"/>
    </location>
</feature>
<evidence type="ECO:0000256" key="1">
    <source>
        <dbReference type="SAM" id="SignalP"/>
    </source>
</evidence>
<dbReference type="Proteomes" id="UP000596117">
    <property type="component" value="Chromosome"/>
</dbReference>
<gene>
    <name evidence="2" type="ORF">I6H83_17420</name>
</gene>
<proteinExistence type="predicted"/>
<sequence>MKSFASVVFMLVLATPATARQAENFDAVTAAPHSHKILLENETVRVLRVAIEAGATEPVHDHEWPSVMYFEQAQPITYISYELKDGLPVETGRMDAPAEALTGAASSPPEGLHAVHNRGTGTFRRCVSS</sequence>
<organism evidence="2 3">
    <name type="scientific">Brevundimonas diminuta</name>
    <name type="common">Pseudomonas diminuta</name>
    <dbReference type="NCBI Taxonomy" id="293"/>
    <lineage>
        <taxon>Bacteria</taxon>
        <taxon>Pseudomonadati</taxon>
        <taxon>Pseudomonadota</taxon>
        <taxon>Alphaproteobacteria</taxon>
        <taxon>Caulobacterales</taxon>
        <taxon>Caulobacteraceae</taxon>
        <taxon>Brevundimonas</taxon>
    </lineage>
</organism>
<reference evidence="2 3" key="1">
    <citation type="submission" date="2020-12" db="EMBL/GenBank/DDBJ databases">
        <title>FDA dAtabase for Regulatory Grade micrObial Sequences (FDA-ARGOS): Supporting development and validation of Infectious Disease Dx tests.</title>
        <authorList>
            <person name="Kerrigan L."/>
            <person name="Long C."/>
            <person name="Tallon L."/>
            <person name="Sadzewicz L."/>
            <person name="Zhao X."/>
            <person name="Boylan J."/>
            <person name="Ott S."/>
            <person name="Bowen H."/>
            <person name="Vavikolanu K."/>
            <person name="Mehta A."/>
            <person name="Aluvathingal J."/>
            <person name="Nadendla S."/>
            <person name="Yan Y."/>
            <person name="Sichtig H."/>
        </authorList>
    </citation>
    <scope>NUCLEOTIDE SEQUENCE [LARGE SCALE GENOMIC DNA]</scope>
    <source>
        <strain evidence="2 3">FDAARGOS_1026</strain>
    </source>
</reference>
<evidence type="ECO:0008006" key="4">
    <source>
        <dbReference type="Google" id="ProtNLM"/>
    </source>
</evidence>
<evidence type="ECO:0000313" key="2">
    <source>
        <dbReference type="EMBL" id="QQB88866.1"/>
    </source>
</evidence>
<dbReference type="RefSeq" id="WP_198478739.1">
    <property type="nucleotide sequence ID" value="NZ_BJNC01000032.1"/>
</dbReference>
<dbReference type="InterPro" id="IPR014710">
    <property type="entry name" value="RmlC-like_jellyroll"/>
</dbReference>